<proteinExistence type="predicted"/>
<gene>
    <name evidence="1" type="ORF">A374_12770</name>
</gene>
<dbReference type="InterPro" id="IPR025953">
    <property type="entry name" value="YlbD_coat"/>
</dbReference>
<evidence type="ECO:0000313" key="1">
    <source>
        <dbReference type="EMBL" id="EIT84919.1"/>
    </source>
</evidence>
<organism evidence="1 2">
    <name type="scientific">Fictibacillus macauensis ZFHKF-1</name>
    <dbReference type="NCBI Taxonomy" id="1196324"/>
    <lineage>
        <taxon>Bacteria</taxon>
        <taxon>Bacillati</taxon>
        <taxon>Bacillota</taxon>
        <taxon>Bacilli</taxon>
        <taxon>Bacillales</taxon>
        <taxon>Fictibacillaceae</taxon>
        <taxon>Fictibacillus</taxon>
    </lineage>
</organism>
<evidence type="ECO:0000313" key="2">
    <source>
        <dbReference type="Proteomes" id="UP000004080"/>
    </source>
</evidence>
<evidence type="ECO:0008006" key="3">
    <source>
        <dbReference type="Google" id="ProtNLM"/>
    </source>
</evidence>
<dbReference type="Pfam" id="PF14071">
    <property type="entry name" value="YlbD_coat"/>
    <property type="match status" value="1"/>
</dbReference>
<reference evidence="1 2" key="1">
    <citation type="journal article" date="2012" name="J. Bacteriol.">
        <title>Genome of Bacillus macauensis ZFHKF-1, a Long-Chain-Forming Bacterium.</title>
        <authorList>
            <person name="Cai L."/>
            <person name="Zhang T."/>
        </authorList>
    </citation>
    <scope>NUCLEOTIDE SEQUENCE [LARGE SCALE GENOMIC DNA]</scope>
    <source>
        <strain evidence="1 2">ZFHKF-1</strain>
    </source>
</reference>
<dbReference type="AlphaFoldDB" id="I8AHJ7"/>
<dbReference type="RefSeq" id="WP_007202632.1">
    <property type="nucleotide sequence ID" value="NZ_AKKV01000028.1"/>
</dbReference>
<accession>I8AHJ7</accession>
<protein>
    <recommendedName>
        <fullName evidence="3">Coat protein</fullName>
    </recommendedName>
</protein>
<comment type="caution">
    <text evidence="1">The sequence shown here is derived from an EMBL/GenBank/DDBJ whole genome shotgun (WGS) entry which is preliminary data.</text>
</comment>
<dbReference type="Proteomes" id="UP000004080">
    <property type="component" value="Unassembled WGS sequence"/>
</dbReference>
<name>I8AHJ7_9BACL</name>
<dbReference type="EMBL" id="AKKV01000028">
    <property type="protein sequence ID" value="EIT84919.1"/>
    <property type="molecule type" value="Genomic_DNA"/>
</dbReference>
<keyword evidence="2" id="KW-1185">Reference proteome</keyword>
<sequence>MKKDVEAFRAFIKKHPKLILDVRTNKRSWKDLYSDWVILGEEDECWKDYQAEVQESSITQGFKGLKARKKRMQSQEKAASSKKEMTLGDVLSVFKDMSLSDLKQHISSVSGAVEGIYELLQQFQGSKSSAPDKGRNTSDYFSIFKD</sequence>
<dbReference type="PATRIC" id="fig|1196324.3.peg.2612"/>
<dbReference type="eggNOG" id="ENOG5032UYM">
    <property type="taxonomic scope" value="Bacteria"/>
</dbReference>
<dbReference type="STRING" id="1196324.A374_12770"/>